<name>A0A0C2D5A8_9BACT</name>
<gene>
    <name evidence="1" type="ORF">DB30_04057</name>
</gene>
<dbReference type="Proteomes" id="UP000031599">
    <property type="component" value="Unassembled WGS sequence"/>
</dbReference>
<comment type="caution">
    <text evidence="1">The sequence shown here is derived from an EMBL/GenBank/DDBJ whole genome shotgun (WGS) entry which is preliminary data.</text>
</comment>
<reference evidence="1 2" key="1">
    <citation type="submission" date="2014-12" db="EMBL/GenBank/DDBJ databases">
        <title>Genome assembly of Enhygromyxa salina DSM 15201.</title>
        <authorList>
            <person name="Sharma G."/>
            <person name="Subramanian S."/>
        </authorList>
    </citation>
    <scope>NUCLEOTIDE SEQUENCE [LARGE SCALE GENOMIC DNA]</scope>
    <source>
        <strain evidence="1 2">DSM 15201</strain>
    </source>
</reference>
<protein>
    <submittedName>
        <fullName evidence="1">Uncharacterized protein</fullName>
    </submittedName>
</protein>
<dbReference type="EMBL" id="JMCC02000031">
    <property type="protein sequence ID" value="KIG16895.1"/>
    <property type="molecule type" value="Genomic_DNA"/>
</dbReference>
<dbReference type="AlphaFoldDB" id="A0A0C2D5A8"/>
<organism evidence="1 2">
    <name type="scientific">Enhygromyxa salina</name>
    <dbReference type="NCBI Taxonomy" id="215803"/>
    <lineage>
        <taxon>Bacteria</taxon>
        <taxon>Pseudomonadati</taxon>
        <taxon>Myxococcota</taxon>
        <taxon>Polyangia</taxon>
        <taxon>Nannocystales</taxon>
        <taxon>Nannocystaceae</taxon>
        <taxon>Enhygromyxa</taxon>
    </lineage>
</organism>
<proteinExistence type="predicted"/>
<accession>A0A0C2D5A8</accession>
<evidence type="ECO:0000313" key="1">
    <source>
        <dbReference type="EMBL" id="KIG16895.1"/>
    </source>
</evidence>
<evidence type="ECO:0000313" key="2">
    <source>
        <dbReference type="Proteomes" id="UP000031599"/>
    </source>
</evidence>
<sequence>MAGSCTPTFLECFDKTEFSTCQVQCEAVGSTCAENACADGTYMIYSNVEECKVVELAGPVISRRCDEAIEWQVNTGARCCCEQVP</sequence>